<comment type="caution">
    <text evidence="3">The sequence shown here is derived from an EMBL/GenBank/DDBJ whole genome shotgun (WGS) entry which is preliminary data.</text>
</comment>
<feature type="signal peptide" evidence="2">
    <location>
        <begin position="1"/>
        <end position="25"/>
    </location>
</feature>
<keyword evidence="4" id="KW-1185">Reference proteome</keyword>
<evidence type="ECO:0000313" key="3">
    <source>
        <dbReference type="EMBL" id="TQE97852.1"/>
    </source>
</evidence>
<dbReference type="RefSeq" id="WP_141608062.1">
    <property type="nucleotide sequence ID" value="NZ_VIGC02000001.1"/>
</dbReference>
<evidence type="ECO:0000256" key="2">
    <source>
        <dbReference type="SAM" id="SignalP"/>
    </source>
</evidence>
<feature type="region of interest" description="Disordered" evidence="1">
    <location>
        <begin position="32"/>
        <end position="88"/>
    </location>
</feature>
<proteinExistence type="predicted"/>
<dbReference type="AlphaFoldDB" id="A0A540VM81"/>
<reference evidence="3 4" key="1">
    <citation type="submission" date="2019-06" db="EMBL/GenBank/DDBJ databases">
        <title>Genome sequence of Litorilinea aerophila BAA-2444.</title>
        <authorList>
            <person name="Maclea K.S."/>
            <person name="Maurais E.G."/>
            <person name="Iannazzi L.C."/>
        </authorList>
    </citation>
    <scope>NUCLEOTIDE SEQUENCE [LARGE SCALE GENOMIC DNA]</scope>
    <source>
        <strain evidence="3 4">ATCC BAA-2444</strain>
    </source>
</reference>
<keyword evidence="2" id="KW-0732">Signal</keyword>
<evidence type="ECO:0008006" key="5">
    <source>
        <dbReference type="Google" id="ProtNLM"/>
    </source>
</evidence>
<dbReference type="EMBL" id="VIGC01000001">
    <property type="protein sequence ID" value="TQE97852.1"/>
    <property type="molecule type" value="Genomic_DNA"/>
</dbReference>
<gene>
    <name evidence="3" type="ORF">FKZ61_00270</name>
</gene>
<dbReference type="InParanoid" id="A0A540VM81"/>
<name>A0A540VM81_9CHLR</name>
<feature type="compositionally biased region" description="Low complexity" evidence="1">
    <location>
        <begin position="44"/>
        <end position="53"/>
    </location>
</feature>
<sequence>MFPSPETRRPIRPWLLALCLLLAMAASCRGNRDAARPAEPSPTPTRTQAATTRPPEPQSPPQPFLNGPDGSYHLPLPEGWSFQPAPIGPQLPLPHSQLDNAGWLIGPEDGATYPLAIARVPSAGLTPETYVGQIQEQLGRTTPEIQPTSTLTYTGPLDRQPVLLLTYPVQSHGMVALQLTVPIGEELLLLTAATPAGQEERLHEVLLQAARAAILPPRP</sequence>
<feature type="chain" id="PRO_5022209735" description="DUF1795 domain-containing protein" evidence="2">
    <location>
        <begin position="26"/>
        <end position="219"/>
    </location>
</feature>
<dbReference type="Proteomes" id="UP000317371">
    <property type="component" value="Unassembled WGS sequence"/>
</dbReference>
<evidence type="ECO:0000313" key="4">
    <source>
        <dbReference type="Proteomes" id="UP000317371"/>
    </source>
</evidence>
<feature type="compositionally biased region" description="Pro residues" evidence="1">
    <location>
        <begin position="54"/>
        <end position="63"/>
    </location>
</feature>
<evidence type="ECO:0000256" key="1">
    <source>
        <dbReference type="SAM" id="MobiDB-lite"/>
    </source>
</evidence>
<organism evidence="3 4">
    <name type="scientific">Litorilinea aerophila</name>
    <dbReference type="NCBI Taxonomy" id="1204385"/>
    <lineage>
        <taxon>Bacteria</taxon>
        <taxon>Bacillati</taxon>
        <taxon>Chloroflexota</taxon>
        <taxon>Caldilineae</taxon>
        <taxon>Caldilineales</taxon>
        <taxon>Caldilineaceae</taxon>
        <taxon>Litorilinea</taxon>
    </lineage>
</organism>
<accession>A0A540VM81</accession>
<protein>
    <recommendedName>
        <fullName evidence="5">DUF1795 domain-containing protein</fullName>
    </recommendedName>
</protein>